<reference evidence="2" key="1">
    <citation type="journal article" date="2019" name="Int. J. Syst. Evol. Microbiol.">
        <title>The Global Catalogue of Microorganisms (GCM) 10K type strain sequencing project: providing services to taxonomists for standard genome sequencing and annotation.</title>
        <authorList>
            <consortium name="The Broad Institute Genomics Platform"/>
            <consortium name="The Broad Institute Genome Sequencing Center for Infectious Disease"/>
            <person name="Wu L."/>
            <person name="Ma J."/>
        </authorList>
    </citation>
    <scope>NUCLEOTIDE SEQUENCE [LARGE SCALE GENOMIC DNA]</scope>
    <source>
        <strain evidence="2">JCM 16902</strain>
    </source>
</reference>
<comment type="caution">
    <text evidence="1">The sequence shown here is derived from an EMBL/GenBank/DDBJ whole genome shotgun (WGS) entry which is preliminary data.</text>
</comment>
<dbReference type="SUPFAM" id="SSF88697">
    <property type="entry name" value="PUA domain-like"/>
    <property type="match status" value="1"/>
</dbReference>
<protein>
    <recommendedName>
        <fullName evidence="3">EVE domain-containing protein</fullName>
    </recommendedName>
</protein>
<dbReference type="EMBL" id="BAAAZO010000014">
    <property type="protein sequence ID" value="GAA3640972.1"/>
    <property type="molecule type" value="Genomic_DNA"/>
</dbReference>
<dbReference type="InterPro" id="IPR015947">
    <property type="entry name" value="PUA-like_sf"/>
</dbReference>
<evidence type="ECO:0000313" key="1">
    <source>
        <dbReference type="EMBL" id="GAA3640972.1"/>
    </source>
</evidence>
<sequence>MRTPGAGRYRDAVSSPPARRVTESVLGAWLIKGNADAGALDDRFRADPHVTRWCVQRNYRSDLMREKHPVVFWASGSRSRGTPYGVWGLGHLTGPVFRDEQERWSVPLDLEILPPRQRLSRERFRAHPLLAGAEVLRQPQAGNPSFLTPSQFRALQALLEDLA</sequence>
<evidence type="ECO:0000313" key="2">
    <source>
        <dbReference type="Proteomes" id="UP001501074"/>
    </source>
</evidence>
<proteinExistence type="predicted"/>
<organism evidence="1 2">
    <name type="scientific">Kineosporia mesophila</name>
    <dbReference type="NCBI Taxonomy" id="566012"/>
    <lineage>
        <taxon>Bacteria</taxon>
        <taxon>Bacillati</taxon>
        <taxon>Actinomycetota</taxon>
        <taxon>Actinomycetes</taxon>
        <taxon>Kineosporiales</taxon>
        <taxon>Kineosporiaceae</taxon>
        <taxon>Kineosporia</taxon>
    </lineage>
</organism>
<accession>A0ABP7AUL4</accession>
<keyword evidence="2" id="KW-1185">Reference proteome</keyword>
<name>A0ABP7AUL4_9ACTN</name>
<evidence type="ECO:0008006" key="3">
    <source>
        <dbReference type="Google" id="ProtNLM"/>
    </source>
</evidence>
<dbReference type="Proteomes" id="UP001501074">
    <property type="component" value="Unassembled WGS sequence"/>
</dbReference>
<gene>
    <name evidence="1" type="ORF">GCM10022223_70270</name>
</gene>